<protein>
    <submittedName>
        <fullName evidence="2">Uncharacterized membrane protein</fullName>
    </submittedName>
</protein>
<proteinExistence type="predicted"/>
<dbReference type="OrthoDB" id="9789516at2"/>
<dbReference type="PANTHER" id="PTHR31876">
    <property type="entry name" value="COV-LIKE PROTEIN 1"/>
    <property type="match status" value="1"/>
</dbReference>
<dbReference type="PANTHER" id="PTHR31876:SF26">
    <property type="entry name" value="PROTEIN LIKE COV 2"/>
    <property type="match status" value="1"/>
</dbReference>
<evidence type="ECO:0000313" key="3">
    <source>
        <dbReference type="Proteomes" id="UP000199673"/>
    </source>
</evidence>
<dbReference type="RefSeq" id="WP_091696061.1">
    <property type="nucleotide sequence ID" value="NZ_FPBF01000005.1"/>
</dbReference>
<gene>
    <name evidence="2" type="ORF">SAMN04489724_3631</name>
</gene>
<accession>A0A1I7D0J0</accession>
<keyword evidence="1" id="KW-1133">Transmembrane helix</keyword>
<dbReference type="STRING" id="305507.SAMN04489724_3631"/>
<dbReference type="Pfam" id="PF04367">
    <property type="entry name" value="DUF502"/>
    <property type="match status" value="1"/>
</dbReference>
<feature type="transmembrane region" description="Helical" evidence="1">
    <location>
        <begin position="22"/>
        <end position="46"/>
    </location>
</feature>
<sequence length="195" mass="21814">MSSNQDFQFLAMAFTYKRIISYFLRGLLFITPVAVTLYIIFQTILFLDNLIPVPLPGIGILMVLALITFVGYLASLFFAKPIFDWFERGLIKIPLVNLIYTSIKDLMGAFVGDKKKFSSPVKVQLSDTFIRLGFITQEDMSIVGEPDMVAVYFPHSYNVSGNVFLVPKDKVTPLLDVKSSDVMKFMVSGGVSPLS</sequence>
<organism evidence="2 3">
    <name type="scientific">Algoriphagus locisalis</name>
    <dbReference type="NCBI Taxonomy" id="305507"/>
    <lineage>
        <taxon>Bacteria</taxon>
        <taxon>Pseudomonadati</taxon>
        <taxon>Bacteroidota</taxon>
        <taxon>Cytophagia</taxon>
        <taxon>Cytophagales</taxon>
        <taxon>Cyclobacteriaceae</taxon>
        <taxon>Algoriphagus</taxon>
    </lineage>
</organism>
<evidence type="ECO:0000256" key="1">
    <source>
        <dbReference type="SAM" id="Phobius"/>
    </source>
</evidence>
<keyword evidence="1" id="KW-0812">Transmembrane</keyword>
<evidence type="ECO:0000313" key="2">
    <source>
        <dbReference type="EMBL" id="SFU05152.1"/>
    </source>
</evidence>
<feature type="transmembrane region" description="Helical" evidence="1">
    <location>
        <begin position="58"/>
        <end position="79"/>
    </location>
</feature>
<dbReference type="InterPro" id="IPR007462">
    <property type="entry name" value="COV1-like"/>
</dbReference>
<dbReference type="EMBL" id="FPBF01000005">
    <property type="protein sequence ID" value="SFU05152.1"/>
    <property type="molecule type" value="Genomic_DNA"/>
</dbReference>
<keyword evidence="1" id="KW-0472">Membrane</keyword>
<reference evidence="3" key="1">
    <citation type="submission" date="2016-10" db="EMBL/GenBank/DDBJ databases">
        <authorList>
            <person name="Varghese N."/>
            <person name="Submissions S."/>
        </authorList>
    </citation>
    <scope>NUCLEOTIDE SEQUENCE [LARGE SCALE GENOMIC DNA]</scope>
    <source>
        <strain evidence="3">DSM 23445</strain>
    </source>
</reference>
<keyword evidence="3" id="KW-1185">Reference proteome</keyword>
<dbReference type="AlphaFoldDB" id="A0A1I7D0J0"/>
<dbReference type="Proteomes" id="UP000199673">
    <property type="component" value="Unassembled WGS sequence"/>
</dbReference>
<name>A0A1I7D0J0_9BACT</name>